<comment type="caution">
    <text evidence="1">The sequence shown here is derived from an EMBL/GenBank/DDBJ whole genome shotgun (WGS) entry which is preliminary data.</text>
</comment>
<organism evidence="1 2">
    <name type="scientific">Aristaeella lactis</name>
    <dbReference type="NCBI Taxonomy" id="3046383"/>
    <lineage>
        <taxon>Bacteria</taxon>
        <taxon>Bacillati</taxon>
        <taxon>Bacillota</taxon>
        <taxon>Clostridia</taxon>
        <taxon>Eubacteriales</taxon>
        <taxon>Aristaeellaceae</taxon>
        <taxon>Aristaeella</taxon>
    </lineage>
</organism>
<proteinExistence type="predicted"/>
<sequence>MKTLVIYTSQTGFTQRYAQWIAGRTNGDLMELKEAGKREDGFFAAYDAIVYGGWCMGGKIVKLNWFLEKAANWKDKRLAAFATGASPNDNPEIDEVFGKMLTEEQRKYIRLFYCQGGLNYDKMKLPFRLMMKMYVSAMKKKKDATEAEKQKAAMIAKSYDVADVRYTDPIVAYLTGANDQ</sequence>
<reference evidence="1" key="1">
    <citation type="submission" date="2017-04" db="EMBL/GenBank/DDBJ databases">
        <authorList>
            <person name="Varghese N."/>
            <person name="Submissions S."/>
        </authorList>
    </citation>
    <scope>NUCLEOTIDE SEQUENCE</scope>
    <source>
        <strain evidence="1">WTE2008</strain>
    </source>
</reference>
<dbReference type="Proteomes" id="UP000192328">
    <property type="component" value="Unassembled WGS sequence"/>
</dbReference>
<evidence type="ECO:0000313" key="2">
    <source>
        <dbReference type="Proteomes" id="UP000192328"/>
    </source>
</evidence>
<accession>A0AC61PLU8</accession>
<protein>
    <submittedName>
        <fullName evidence="1">Protoporphyrinogen IX oxidase, menaquinone-dependent (Flavodoxin domain)</fullName>
    </submittedName>
</protein>
<name>A0AC61PLU8_9FIRM</name>
<evidence type="ECO:0000313" key="1">
    <source>
        <dbReference type="EMBL" id="SMC65307.1"/>
    </source>
</evidence>
<dbReference type="EMBL" id="FWXZ01000003">
    <property type="protein sequence ID" value="SMC65307.1"/>
    <property type="molecule type" value="Genomic_DNA"/>
</dbReference>
<gene>
    <name evidence="1" type="ORF">SAMN06297397_1786</name>
</gene>
<keyword evidence="2" id="KW-1185">Reference proteome</keyword>